<accession>I3EAS3</accession>
<evidence type="ECO:0000256" key="2">
    <source>
        <dbReference type="SAM" id="Phobius"/>
    </source>
</evidence>
<dbReference type="InterPro" id="IPR009988">
    <property type="entry name" value="DUF1510"/>
</dbReference>
<dbReference type="STRING" id="796606.BMMGA3_12195"/>
<feature type="region of interest" description="Disordered" evidence="1">
    <location>
        <begin position="55"/>
        <end position="147"/>
    </location>
</feature>
<feature type="transmembrane region" description="Helical" evidence="2">
    <location>
        <begin position="24"/>
        <end position="46"/>
    </location>
</feature>
<dbReference type="Pfam" id="PF07423">
    <property type="entry name" value="DUF1510"/>
    <property type="match status" value="1"/>
</dbReference>
<organism evidence="4 5">
    <name type="scientific">Bacillus methanolicus (strain MGA3 / ATCC 53907)</name>
    <dbReference type="NCBI Taxonomy" id="796606"/>
    <lineage>
        <taxon>Bacteria</taxon>
        <taxon>Bacillati</taxon>
        <taxon>Bacillota</taxon>
        <taxon>Bacilli</taxon>
        <taxon>Bacillales</taxon>
        <taxon>Bacillaceae</taxon>
        <taxon>Bacillus</taxon>
    </lineage>
</organism>
<evidence type="ECO:0000256" key="1">
    <source>
        <dbReference type="SAM" id="MobiDB-lite"/>
    </source>
</evidence>
<keyword evidence="5" id="KW-1185">Reference proteome</keyword>
<proteinExistence type="predicted"/>
<reference evidence="4 5" key="1">
    <citation type="journal article" date="2015" name="BMC Genomics">
        <title>Transcriptome analysis of thermophilic methylotrophic Bacillus methanolicus MGA3 using RNA-sequencing provides detailed insights into its previously uncharted transcriptional landscape.</title>
        <authorList>
            <person name="Irla M."/>
            <person name="Neshat A."/>
            <person name="Brautaset T."/>
            <person name="Ruckert C."/>
            <person name="Kalinowski J."/>
            <person name="Wendisch V.F."/>
        </authorList>
    </citation>
    <scope>NUCLEOTIDE SEQUENCE [LARGE SCALE GENOMIC DNA]</scope>
    <source>
        <strain evidence="5">MGA3 / ATCC 53907</strain>
    </source>
</reference>
<name>I3EAS3_BACMM</name>
<keyword evidence="2" id="KW-1133">Transmembrane helix</keyword>
<dbReference type="Proteomes" id="UP000027602">
    <property type="component" value="Chromosome"/>
</dbReference>
<evidence type="ECO:0000313" key="5">
    <source>
        <dbReference type="Proteomes" id="UP000027602"/>
    </source>
</evidence>
<dbReference type="AlphaFoldDB" id="I3EAS3"/>
<dbReference type="OrthoDB" id="2168558at2"/>
<dbReference type="RefSeq" id="WP_004435911.1">
    <property type="nucleotide sequence ID" value="NZ_ADWW01000002.1"/>
</dbReference>
<feature type="compositionally biased region" description="Basic and acidic residues" evidence="1">
    <location>
        <begin position="55"/>
        <end position="107"/>
    </location>
</feature>
<dbReference type="KEGG" id="bmet:BMMGA3_12195"/>
<sequence length="224" mass="25187">MKGGFENEYVSRAKIREKRRKTNLILNSLIGIVIILIIIVSFNIFFGGNDEKAAGKQEHRTENIKEKHDGAVSKRKKNNEYAEYKKESQNESDSEKESDQLSAKEDDSSTGESEPVVKQGGSSPDVKETIVNPNWKPVGTSQAGEHPAAVYDESSVDWQEMLRAISYATGIEQSNMTVWFLGNNGPNKSVGTVSSKSDKRKYRVYIEWVDGQGWKPVKVEELQR</sequence>
<evidence type="ECO:0000259" key="3">
    <source>
        <dbReference type="Pfam" id="PF07423"/>
    </source>
</evidence>
<dbReference type="EMBL" id="CP007739">
    <property type="protein sequence ID" value="AIE60832.1"/>
    <property type="molecule type" value="Genomic_DNA"/>
</dbReference>
<gene>
    <name evidence="4" type="ORF">BMMGA3_12195</name>
</gene>
<dbReference type="eggNOG" id="ENOG5032DEE">
    <property type="taxonomic scope" value="Bacteria"/>
</dbReference>
<protein>
    <recommendedName>
        <fullName evidence="3">DUF1510 domain-containing protein</fullName>
    </recommendedName>
</protein>
<feature type="domain" description="DUF1510" evidence="3">
    <location>
        <begin position="130"/>
        <end position="222"/>
    </location>
</feature>
<evidence type="ECO:0000313" key="4">
    <source>
        <dbReference type="EMBL" id="AIE60832.1"/>
    </source>
</evidence>
<keyword evidence="2" id="KW-0472">Membrane</keyword>
<keyword evidence="2" id="KW-0812">Transmembrane</keyword>
<dbReference type="HOGENOM" id="CLU_089213_1_0_9"/>